<dbReference type="AlphaFoldDB" id="A0A4Q2R413"/>
<gene>
    <name evidence="1" type="ORF">D3272_26875</name>
</gene>
<evidence type="ECO:0000313" key="1">
    <source>
        <dbReference type="EMBL" id="RYB01296.1"/>
    </source>
</evidence>
<dbReference type="EMBL" id="QYBC01000056">
    <property type="protein sequence ID" value="RYB01296.1"/>
    <property type="molecule type" value="Genomic_DNA"/>
</dbReference>
<reference evidence="1 2" key="1">
    <citation type="submission" date="2018-09" db="EMBL/GenBank/DDBJ databases">
        <authorList>
            <person name="Grouzdev D.S."/>
            <person name="Krutkina M.S."/>
        </authorList>
    </citation>
    <scope>NUCLEOTIDE SEQUENCE [LARGE SCALE GENOMIC DNA]</scope>
    <source>
        <strain evidence="1 2">RmlP001</strain>
    </source>
</reference>
<feature type="non-terminal residue" evidence="1">
    <location>
        <position position="91"/>
    </location>
</feature>
<dbReference type="Proteomes" id="UP000289411">
    <property type="component" value="Unassembled WGS sequence"/>
</dbReference>
<accession>A0A4Q2R413</accession>
<protein>
    <recommendedName>
        <fullName evidence="3">AraC family transcriptional regulator</fullName>
    </recommendedName>
</protein>
<sequence length="91" mass="10049">MGETDLPGPRQVRGLSLSVGELQCGVCRHDRARSRRLARRYRRDGGTFSLYLEGGGGTRRVDRRSPAGWPGALCFMPHGTSSDWEITSPFA</sequence>
<comment type="caution">
    <text evidence="1">The sequence shown here is derived from an EMBL/GenBank/DDBJ whole genome shotgun (WGS) entry which is preliminary data.</text>
</comment>
<evidence type="ECO:0008006" key="3">
    <source>
        <dbReference type="Google" id="ProtNLM"/>
    </source>
</evidence>
<reference evidence="1 2" key="2">
    <citation type="submission" date="2019-02" db="EMBL/GenBank/DDBJ databases">
        <title>'Lichenibacterium ramalinii' gen. nov. sp. nov., 'Lichenibacterium minor' gen. nov. sp. nov.</title>
        <authorList>
            <person name="Pankratov T."/>
        </authorList>
    </citation>
    <scope>NUCLEOTIDE SEQUENCE [LARGE SCALE GENOMIC DNA]</scope>
    <source>
        <strain evidence="1 2">RmlP001</strain>
    </source>
</reference>
<evidence type="ECO:0000313" key="2">
    <source>
        <dbReference type="Proteomes" id="UP000289411"/>
    </source>
</evidence>
<keyword evidence="2" id="KW-1185">Reference proteome</keyword>
<organism evidence="1 2">
    <name type="scientific">Lichenibacterium ramalinae</name>
    <dbReference type="NCBI Taxonomy" id="2316527"/>
    <lineage>
        <taxon>Bacteria</taxon>
        <taxon>Pseudomonadati</taxon>
        <taxon>Pseudomonadota</taxon>
        <taxon>Alphaproteobacteria</taxon>
        <taxon>Hyphomicrobiales</taxon>
        <taxon>Lichenihabitantaceae</taxon>
        <taxon>Lichenibacterium</taxon>
    </lineage>
</organism>
<name>A0A4Q2R413_9HYPH</name>
<proteinExistence type="predicted"/>